<comment type="caution">
    <text evidence="1">The sequence shown here is derived from an EMBL/GenBank/DDBJ whole genome shotgun (WGS) entry which is preliminary data.</text>
</comment>
<dbReference type="Proteomes" id="UP000541558">
    <property type="component" value="Unassembled WGS sequence"/>
</dbReference>
<organism evidence="1 2">
    <name type="scientific">Ephemerocybe angulata</name>
    <dbReference type="NCBI Taxonomy" id="980116"/>
    <lineage>
        <taxon>Eukaryota</taxon>
        <taxon>Fungi</taxon>
        <taxon>Dikarya</taxon>
        <taxon>Basidiomycota</taxon>
        <taxon>Agaricomycotina</taxon>
        <taxon>Agaricomycetes</taxon>
        <taxon>Agaricomycetidae</taxon>
        <taxon>Agaricales</taxon>
        <taxon>Agaricineae</taxon>
        <taxon>Psathyrellaceae</taxon>
        <taxon>Ephemerocybe</taxon>
    </lineage>
</organism>
<evidence type="ECO:0000313" key="2">
    <source>
        <dbReference type="Proteomes" id="UP000541558"/>
    </source>
</evidence>
<reference evidence="1 2" key="1">
    <citation type="journal article" date="2020" name="ISME J.">
        <title>Uncovering the hidden diversity of litter-decomposition mechanisms in mushroom-forming fungi.</title>
        <authorList>
            <person name="Floudas D."/>
            <person name="Bentzer J."/>
            <person name="Ahren D."/>
            <person name="Johansson T."/>
            <person name="Persson P."/>
            <person name="Tunlid A."/>
        </authorList>
    </citation>
    <scope>NUCLEOTIDE SEQUENCE [LARGE SCALE GENOMIC DNA]</scope>
    <source>
        <strain evidence="1 2">CBS 175.51</strain>
    </source>
</reference>
<dbReference type="AlphaFoldDB" id="A0A8H5CEF4"/>
<sequence length="111" mass="11789">MNKDQAAAQPVARRGFFDDEDVELEARAARPVATALKGYELVRAAPLVANAAVTWKSWAAPVGAFVAAGTGLGLGAEAVIKVRDFQVSELAVDALGLENSMIWAFGIWRAF</sequence>
<dbReference type="EMBL" id="JAACJK010000006">
    <property type="protein sequence ID" value="KAF5339744.1"/>
    <property type="molecule type" value="Genomic_DNA"/>
</dbReference>
<dbReference type="OrthoDB" id="10580571at2759"/>
<gene>
    <name evidence="1" type="ORF">D9611_009119</name>
</gene>
<accession>A0A8H5CEF4</accession>
<evidence type="ECO:0000313" key="1">
    <source>
        <dbReference type="EMBL" id="KAF5339744.1"/>
    </source>
</evidence>
<keyword evidence="2" id="KW-1185">Reference proteome</keyword>
<name>A0A8H5CEF4_9AGAR</name>
<proteinExistence type="predicted"/>
<protein>
    <submittedName>
        <fullName evidence="1">Uncharacterized protein</fullName>
    </submittedName>
</protein>